<keyword evidence="2" id="KW-0547">Nucleotide-binding</keyword>
<dbReference type="Gene3D" id="3.40.50.300">
    <property type="entry name" value="P-loop containing nucleotide triphosphate hydrolases"/>
    <property type="match status" value="1"/>
</dbReference>
<evidence type="ECO:0000256" key="1">
    <source>
        <dbReference type="ARBA" id="ARBA00009625"/>
    </source>
</evidence>
<dbReference type="AlphaFoldDB" id="A0A0F9GEF0"/>
<feature type="non-terminal residue" evidence="6">
    <location>
        <position position="312"/>
    </location>
</feature>
<protein>
    <recommendedName>
        <fullName evidence="7">AAA+ ATPase domain-containing protein</fullName>
    </recommendedName>
</protein>
<dbReference type="NCBIfam" id="TIGR00750">
    <property type="entry name" value="lao"/>
    <property type="match status" value="1"/>
</dbReference>
<dbReference type="SUPFAM" id="SSF52540">
    <property type="entry name" value="P-loop containing nucleoside triphosphate hydrolases"/>
    <property type="match status" value="1"/>
</dbReference>
<dbReference type="CDD" id="cd03114">
    <property type="entry name" value="MMAA-like"/>
    <property type="match status" value="1"/>
</dbReference>
<dbReference type="GO" id="GO:0005525">
    <property type="term" value="F:GTP binding"/>
    <property type="evidence" value="ECO:0007669"/>
    <property type="project" value="UniProtKB-KW"/>
</dbReference>
<dbReference type="InterPro" id="IPR052040">
    <property type="entry name" value="GTPase/Isobutyryl-CoA_mutase"/>
</dbReference>
<organism evidence="6">
    <name type="scientific">marine sediment metagenome</name>
    <dbReference type="NCBI Taxonomy" id="412755"/>
    <lineage>
        <taxon>unclassified sequences</taxon>
        <taxon>metagenomes</taxon>
        <taxon>ecological metagenomes</taxon>
    </lineage>
</organism>
<reference evidence="6" key="1">
    <citation type="journal article" date="2015" name="Nature">
        <title>Complex archaea that bridge the gap between prokaryotes and eukaryotes.</title>
        <authorList>
            <person name="Spang A."/>
            <person name="Saw J.H."/>
            <person name="Jorgensen S.L."/>
            <person name="Zaremba-Niedzwiedzka K."/>
            <person name="Martijn J."/>
            <person name="Lind A.E."/>
            <person name="van Eijk R."/>
            <person name="Schleper C."/>
            <person name="Guy L."/>
            <person name="Ettema T.J."/>
        </authorList>
    </citation>
    <scope>NUCLEOTIDE SEQUENCE</scope>
</reference>
<name>A0A0F9GEF0_9ZZZZ</name>
<gene>
    <name evidence="6" type="ORF">LCGC14_2131390</name>
</gene>
<keyword evidence="4" id="KW-0342">GTP-binding</keyword>
<sequence>MQSIDQLIEGSLKGEKLSTARLISMVERKNEHAPYILEKIFPHSGEAYYIGVTGPPGAGKSTTVDRLIAQLCKNNYSIGVIAVDPSSPFTGGALLGDRIRMHVKHDKMDVFIRSMSSDRVMGGLSRTTKEASRILDASGKQIVIVETVGVGQSELDIAEATDTVIVILTPESGDSIQIMKAGLMEIADIFVVNKADRPGAEDISLSIKGMLDRSLRKRDWTPPIFLTTASLNKGIDELYEGIWSHSRYLKKNSKLEKRRRAQLKRELRNRIENEFSHILWQDIIEKKNVDNLVQEIWARKIDPQNAARRIVG</sequence>
<evidence type="ECO:0000256" key="2">
    <source>
        <dbReference type="ARBA" id="ARBA00022741"/>
    </source>
</evidence>
<keyword evidence="3" id="KW-0378">Hydrolase</keyword>
<dbReference type="EMBL" id="LAZR01026746">
    <property type="protein sequence ID" value="KKL67795.1"/>
    <property type="molecule type" value="Genomic_DNA"/>
</dbReference>
<evidence type="ECO:0000313" key="6">
    <source>
        <dbReference type="EMBL" id="KKL67795.1"/>
    </source>
</evidence>
<evidence type="ECO:0000256" key="3">
    <source>
        <dbReference type="ARBA" id="ARBA00022801"/>
    </source>
</evidence>
<dbReference type="GO" id="GO:0003924">
    <property type="term" value="F:GTPase activity"/>
    <property type="evidence" value="ECO:0007669"/>
    <property type="project" value="InterPro"/>
</dbReference>
<dbReference type="PANTHER" id="PTHR43087:SF1">
    <property type="entry name" value="LAO_AO TRANSPORT SYSTEM ATPASE"/>
    <property type="match status" value="1"/>
</dbReference>
<keyword evidence="5" id="KW-0143">Chaperone</keyword>
<evidence type="ECO:0000256" key="5">
    <source>
        <dbReference type="ARBA" id="ARBA00023186"/>
    </source>
</evidence>
<dbReference type="Pfam" id="PF03308">
    <property type="entry name" value="MeaB"/>
    <property type="match status" value="1"/>
</dbReference>
<comment type="caution">
    <text evidence="6">The sequence shown here is derived from an EMBL/GenBank/DDBJ whole genome shotgun (WGS) entry which is preliminary data.</text>
</comment>
<dbReference type="InterPro" id="IPR027417">
    <property type="entry name" value="P-loop_NTPase"/>
</dbReference>
<evidence type="ECO:0000256" key="4">
    <source>
        <dbReference type="ARBA" id="ARBA00023134"/>
    </source>
</evidence>
<proteinExistence type="inferred from homology"/>
<evidence type="ECO:0008006" key="7">
    <source>
        <dbReference type="Google" id="ProtNLM"/>
    </source>
</evidence>
<dbReference type="InterPro" id="IPR005129">
    <property type="entry name" value="GTPase_ArgK"/>
</dbReference>
<comment type="similarity">
    <text evidence="1">Belongs to the SIMIBI class G3E GTPase family. ArgK/MeaB subfamily.</text>
</comment>
<dbReference type="PANTHER" id="PTHR43087">
    <property type="entry name" value="LYSINE/ARGININE/ORNITHINE TRANSPORT SYSTEM KINASE"/>
    <property type="match status" value="1"/>
</dbReference>
<accession>A0A0F9GEF0</accession>